<proteinExistence type="predicted"/>
<gene>
    <name evidence="3" type="ORF">K8P03_03215</name>
</gene>
<feature type="region of interest" description="Disordered" evidence="1">
    <location>
        <begin position="22"/>
        <end position="64"/>
    </location>
</feature>
<dbReference type="Gene3D" id="3.10.450.40">
    <property type="match status" value="2"/>
</dbReference>
<dbReference type="PROSITE" id="PS51257">
    <property type="entry name" value="PROKAR_LIPOPROTEIN"/>
    <property type="match status" value="1"/>
</dbReference>
<evidence type="ECO:0000256" key="1">
    <source>
        <dbReference type="SAM" id="MobiDB-lite"/>
    </source>
</evidence>
<sequence length="204" mass="22955">MKIKNLSLILLASLLLGACGNKTPKPAEETKQEESQVDETKTGVKEVKDNDKKPNEEEKEKVPEFATNADEALKIFHDHNFGDGSNDAINIDKIKVEILDKDIIYSIEGFKDGKEYQLKINNNGKILEEKIEDDDGKKKLAIDFTKIISGEEAWEKSLEGQAEDVKVKEYELKIEDGKVVYDIELDNGKDVKIDATTGDIIKRD</sequence>
<evidence type="ECO:0000313" key="3">
    <source>
        <dbReference type="EMBL" id="MBZ2386310.1"/>
    </source>
</evidence>
<dbReference type="RefSeq" id="WP_223418259.1">
    <property type="nucleotide sequence ID" value="NZ_JAIPME010000002.1"/>
</dbReference>
<dbReference type="Pfam" id="PF03413">
    <property type="entry name" value="PepSY"/>
    <property type="match status" value="1"/>
</dbReference>
<accession>A0ABS7SXQ0</accession>
<name>A0ABS7SXQ0_9FIRM</name>
<feature type="compositionally biased region" description="Basic and acidic residues" evidence="1">
    <location>
        <begin position="25"/>
        <end position="63"/>
    </location>
</feature>
<evidence type="ECO:0000313" key="4">
    <source>
        <dbReference type="Proteomes" id="UP000734271"/>
    </source>
</evidence>
<keyword evidence="4" id="KW-1185">Reference proteome</keyword>
<dbReference type="EMBL" id="JAIPME010000002">
    <property type="protein sequence ID" value="MBZ2386310.1"/>
    <property type="molecule type" value="Genomic_DNA"/>
</dbReference>
<evidence type="ECO:0000259" key="2">
    <source>
        <dbReference type="Pfam" id="PF03413"/>
    </source>
</evidence>
<organism evidence="3 4">
    <name type="scientific">Anaerococcus murdochii</name>
    <dbReference type="NCBI Taxonomy" id="411577"/>
    <lineage>
        <taxon>Bacteria</taxon>
        <taxon>Bacillati</taxon>
        <taxon>Bacillota</taxon>
        <taxon>Tissierellia</taxon>
        <taxon>Tissierellales</taxon>
        <taxon>Peptoniphilaceae</taxon>
        <taxon>Anaerococcus</taxon>
    </lineage>
</organism>
<dbReference type="Proteomes" id="UP000734271">
    <property type="component" value="Unassembled WGS sequence"/>
</dbReference>
<protein>
    <submittedName>
        <fullName evidence="3">PepSY domain-containing protein</fullName>
    </submittedName>
</protein>
<reference evidence="3 4" key="1">
    <citation type="submission" date="2021-08" db="EMBL/GenBank/DDBJ databases">
        <title>FDA dAtabase for Regulatory Grade micrObial Sequences (FDA-ARGOS): Supporting development and validation of Infectious Disease Dx tests.</title>
        <authorList>
            <person name="Sproer C."/>
            <person name="Gronow S."/>
            <person name="Severitt S."/>
            <person name="Schroder I."/>
            <person name="Tallon L."/>
            <person name="Sadzewicz L."/>
            <person name="Zhao X."/>
            <person name="Boylan J."/>
            <person name="Ott S."/>
            <person name="Bowen H."/>
            <person name="Vavikolanu K."/>
            <person name="Hazen T."/>
            <person name="Aluvathingal J."/>
            <person name="Nadendla S."/>
            <person name="Lowell S."/>
            <person name="Myers T."/>
            <person name="Yan Y."/>
            <person name="Sichtig H."/>
        </authorList>
    </citation>
    <scope>NUCLEOTIDE SEQUENCE [LARGE SCALE GENOMIC DNA]</scope>
    <source>
        <strain evidence="3 4">FDAARGOS_1460</strain>
    </source>
</reference>
<feature type="domain" description="PepSY" evidence="2">
    <location>
        <begin position="148"/>
        <end position="203"/>
    </location>
</feature>
<comment type="caution">
    <text evidence="3">The sequence shown here is derived from an EMBL/GenBank/DDBJ whole genome shotgun (WGS) entry which is preliminary data.</text>
</comment>
<dbReference type="InterPro" id="IPR025711">
    <property type="entry name" value="PepSY"/>
</dbReference>